<dbReference type="InterPro" id="IPR002052">
    <property type="entry name" value="DNA_methylase_N6_adenine_CS"/>
</dbReference>
<dbReference type="Proteomes" id="UP000292160">
    <property type="component" value="Segment"/>
</dbReference>
<dbReference type="EMBL" id="MK554696">
    <property type="protein sequence ID" value="QBJ04113.1"/>
    <property type="molecule type" value="Genomic_DNA"/>
</dbReference>
<dbReference type="RefSeq" id="YP_010082955.1">
    <property type="nucleotide sequence ID" value="NC_055035.1"/>
</dbReference>
<dbReference type="GeneID" id="65071963"/>
<dbReference type="InterPro" id="IPR029063">
    <property type="entry name" value="SAM-dependent_MTases_sf"/>
</dbReference>
<reference evidence="1 2" key="1">
    <citation type="submission" date="2019-02" db="EMBL/GenBank/DDBJ databases">
        <title>Genomic, morphological and functional characterisation of novel bacteriophage Fnu1 capable of disrupt Fusobacterium nucleatum biofilm.</title>
        <authorList>
            <person name="Kabwe M."/>
            <person name="Brown T.L."/>
            <person name="Dashper S."/>
            <person name="Speirs L."/>
            <person name="Ku H."/>
            <person name="Petrovski S."/>
            <person name="Chan H.T."/>
            <person name="Lock P."/>
            <person name="Tucci J."/>
        </authorList>
    </citation>
    <scope>NUCLEOTIDE SEQUENCE [LARGE SCALE GENOMIC DNA]</scope>
</reference>
<accession>A0A481W6H1</accession>
<dbReference type="GO" id="GO:0032259">
    <property type="term" value="P:methylation"/>
    <property type="evidence" value="ECO:0007669"/>
    <property type="project" value="UniProtKB-KW"/>
</dbReference>
<dbReference type="KEGG" id="vg:65071963"/>
<protein>
    <submittedName>
        <fullName evidence="1">tRNA (Adenine-N(6)-)-methyltransferase</fullName>
    </submittedName>
</protein>
<evidence type="ECO:0000313" key="2">
    <source>
        <dbReference type="Proteomes" id="UP000292160"/>
    </source>
</evidence>
<dbReference type="Gene3D" id="3.40.50.150">
    <property type="entry name" value="Vaccinia Virus protein VP39"/>
    <property type="match status" value="1"/>
</dbReference>
<dbReference type="GO" id="GO:0008168">
    <property type="term" value="F:methyltransferase activity"/>
    <property type="evidence" value="ECO:0007669"/>
    <property type="project" value="UniProtKB-KW"/>
</dbReference>
<organism evidence="1 2">
    <name type="scientific">Fusobacterium phage Fnu1</name>
    <dbReference type="NCBI Taxonomy" id="2530024"/>
    <lineage>
        <taxon>Viruses</taxon>
        <taxon>Duplodnaviria</taxon>
        <taxon>Heunggongvirae</taxon>
        <taxon>Uroviricota</taxon>
        <taxon>Caudoviricetes</taxon>
        <taxon>Latrobevirus</taxon>
        <taxon>Latrobevirus FNU1</taxon>
    </lineage>
</organism>
<name>A0A481W6H1_9CAUD</name>
<keyword evidence="1" id="KW-0489">Methyltransferase</keyword>
<dbReference type="GO" id="GO:0003676">
    <property type="term" value="F:nucleic acid binding"/>
    <property type="evidence" value="ECO:0007669"/>
    <property type="project" value="InterPro"/>
</dbReference>
<dbReference type="PROSITE" id="PS00092">
    <property type="entry name" value="N6_MTASE"/>
    <property type="match status" value="1"/>
</dbReference>
<keyword evidence="2" id="KW-1185">Reference proteome</keyword>
<sequence length="207" mass="24978">MSKEKQLDTNRLYYQSIEDDENYTFDYGVKILLPYIQHLKDKIIWCPFDKEWSAFCRILSENGFKVVYSHIDENKDFFTYEPEEWDIIISNPPYKEKRKFIERCLNLGKPFALLLPITVLNDAVINDVAEKYNKNFQLLIPRQRMEFYNFDREINNRPSFKASYFGFDIFQKDLIMLKENEMNKKDTNIEIFEQVKKEMVGNENKVI</sequence>
<evidence type="ECO:0000313" key="1">
    <source>
        <dbReference type="EMBL" id="QBJ04113.1"/>
    </source>
</evidence>
<proteinExistence type="predicted"/>
<keyword evidence="1" id="KW-0808">Transferase</keyword>